<gene>
    <name evidence="2" type="primary">29</name>
    <name evidence="2" type="ORF">PBI_DRMANHATTAN_29</name>
</gene>
<dbReference type="GeneID" id="55006596"/>
<evidence type="ECO:0000313" key="3">
    <source>
        <dbReference type="Proteomes" id="UP000266996"/>
    </source>
</evidence>
<keyword evidence="1" id="KW-1133">Transmembrane helix</keyword>
<dbReference type="Proteomes" id="UP000266996">
    <property type="component" value="Segment"/>
</dbReference>
<evidence type="ECO:0000313" key="2">
    <source>
        <dbReference type="EMBL" id="AYN57749.1"/>
    </source>
</evidence>
<name>A0A3G2KFI6_9CAUD</name>
<accession>A0A3G2KFI6</accession>
<proteinExistence type="predicted"/>
<dbReference type="KEGG" id="vg:55006596"/>
<evidence type="ECO:0000256" key="1">
    <source>
        <dbReference type="SAM" id="Phobius"/>
    </source>
</evidence>
<feature type="transmembrane region" description="Helical" evidence="1">
    <location>
        <begin position="24"/>
        <end position="43"/>
    </location>
</feature>
<sequence length="45" mass="4766">MGFIAALVWAAVVCYGPIYLDFWTEVALIFLGAFVLGALGSAAEK</sequence>
<protein>
    <submittedName>
        <fullName evidence="2">Membrane protein</fullName>
    </submittedName>
</protein>
<dbReference type="EMBL" id="MH834610">
    <property type="protein sequence ID" value="AYN57749.1"/>
    <property type="molecule type" value="Genomic_DNA"/>
</dbReference>
<organism evidence="2 3">
    <name type="scientific">Arthrobacter phage DrManhattan</name>
    <dbReference type="NCBI Taxonomy" id="2419955"/>
    <lineage>
        <taxon>Viruses</taxon>
        <taxon>Duplodnaviria</taxon>
        <taxon>Heunggongvirae</taxon>
        <taxon>Uroviricota</taxon>
        <taxon>Caudoviricetes</taxon>
        <taxon>Casidaviridae</taxon>
        <taxon>Manhattanvirus</taxon>
        <taxon>Manhattanvirus drmanhattan</taxon>
    </lineage>
</organism>
<reference evidence="3" key="1">
    <citation type="submission" date="2018-09" db="EMBL/GenBank/DDBJ databases">
        <authorList>
            <person name="Rimple P.A."/>
            <person name="Stoner T.H."/>
            <person name="Garlena R.A."/>
            <person name="Russell D.A."/>
            <person name="Pope W.H."/>
            <person name="Jacobs-Sera D."/>
            <person name="Hatfull G.F."/>
        </authorList>
    </citation>
    <scope>NUCLEOTIDE SEQUENCE [LARGE SCALE GENOMIC DNA]</scope>
</reference>
<keyword evidence="1" id="KW-0812">Transmembrane</keyword>
<keyword evidence="1" id="KW-0472">Membrane</keyword>
<dbReference type="RefSeq" id="YP_009815372.1">
    <property type="nucleotide sequence ID" value="NC_048093.1"/>
</dbReference>
<keyword evidence="3" id="KW-1185">Reference proteome</keyword>